<protein>
    <submittedName>
        <fullName evidence="1">DUF488 domain-containing protein</fullName>
    </submittedName>
</protein>
<proteinExistence type="predicted"/>
<evidence type="ECO:0000313" key="1">
    <source>
        <dbReference type="EMBL" id="XBS90173.1"/>
    </source>
</evidence>
<dbReference type="EMBL" id="CP157948">
    <property type="protein sequence ID" value="XBS90173.1"/>
    <property type="molecule type" value="Genomic_DNA"/>
</dbReference>
<name>A0AAU7QN82_9GAMM</name>
<sequence length="181" mass="20071">MPAVPATIWSIGHSTRTLEEFLGLLDEYRIEAIADVRRFPGSRRHPHFASEALARSLPAHGIAYQWIPALGGRRKVQPGSPNTAWRNASFQGYADYTASEEFAEGLAELLQLAAGKRTAMMCAEVVWWRCHRSIVSDVLKLRGIEVIHIIDASHATEHPYTSPARIVDGRLSYAPAQGELL</sequence>
<dbReference type="InterPro" id="IPR007438">
    <property type="entry name" value="DUF488"/>
</dbReference>
<dbReference type="PIRSF" id="PIRSF024492">
    <property type="entry name" value="UCP024492"/>
    <property type="match status" value="1"/>
</dbReference>
<dbReference type="AlphaFoldDB" id="A0AAU7QN82"/>
<gene>
    <name evidence="1" type="ORF">ABNK63_00590</name>
</gene>
<dbReference type="PANTHER" id="PTHR39337:SF1">
    <property type="entry name" value="BLR5642 PROTEIN"/>
    <property type="match status" value="1"/>
</dbReference>
<accession>A0AAU7QN82</accession>
<dbReference type="PANTHER" id="PTHR39337">
    <property type="entry name" value="BLR5642 PROTEIN"/>
    <property type="match status" value="1"/>
</dbReference>
<reference evidence="1" key="1">
    <citation type="submission" date="2024-06" db="EMBL/GenBank/DDBJ databases">
        <authorList>
            <person name="Sun Y."/>
        </authorList>
    </citation>
    <scope>NUCLEOTIDE SEQUENCE</scope>
    <source>
        <strain evidence="1">IGA1.0</strain>
    </source>
</reference>
<dbReference type="InterPro" id="IPR014519">
    <property type="entry name" value="UCP024492"/>
</dbReference>
<dbReference type="Pfam" id="PF04343">
    <property type="entry name" value="DUF488"/>
    <property type="match status" value="1"/>
</dbReference>
<dbReference type="RefSeq" id="WP_007810287.1">
    <property type="nucleotide sequence ID" value="NZ_CP157948.1"/>
</dbReference>
<organism evidence="1">
    <name type="scientific">Rhodanobacter sp. IGA1.0</name>
    <dbReference type="NCBI Taxonomy" id="3158582"/>
    <lineage>
        <taxon>Bacteria</taxon>
        <taxon>Pseudomonadati</taxon>
        <taxon>Pseudomonadota</taxon>
        <taxon>Gammaproteobacteria</taxon>
        <taxon>Lysobacterales</taxon>
        <taxon>Rhodanobacteraceae</taxon>
        <taxon>Rhodanobacter</taxon>
    </lineage>
</organism>